<proteinExistence type="predicted"/>
<evidence type="ECO:0000256" key="1">
    <source>
        <dbReference type="ARBA" id="ARBA00023054"/>
    </source>
</evidence>
<dbReference type="Pfam" id="PF16880">
    <property type="entry name" value="EHD_N"/>
    <property type="match status" value="1"/>
</dbReference>
<feature type="domain" description="EH" evidence="6">
    <location>
        <begin position="136"/>
        <end position="168"/>
    </location>
</feature>
<feature type="coiled-coil region" evidence="3">
    <location>
        <begin position="532"/>
        <end position="637"/>
    </location>
</feature>
<reference evidence="8" key="1">
    <citation type="submission" date="2022-03" db="EMBL/GenBank/DDBJ databases">
        <title>Genomic analyses of argali, domestic sheep and their hybrids provide insights into chromosomal evolution, heterosis and genetic basis of agronomic traits.</title>
        <authorList>
            <person name="Li M."/>
        </authorList>
    </citation>
    <scope>NUCLEOTIDE SEQUENCE</scope>
    <source>
        <strain evidence="8">CAU-MHL-2022a</strain>
        <tissue evidence="8">Skin</tissue>
    </source>
</reference>
<dbReference type="InterPro" id="IPR036770">
    <property type="entry name" value="Ankyrin_rpt-contain_sf"/>
</dbReference>
<evidence type="ECO:0000259" key="6">
    <source>
        <dbReference type="Pfam" id="PF16880"/>
    </source>
</evidence>
<evidence type="ECO:0000256" key="2">
    <source>
        <dbReference type="PROSITE-ProRule" id="PRU00023"/>
    </source>
</evidence>
<dbReference type="AlphaFoldDB" id="A0AAD4Y6W0"/>
<dbReference type="InterPro" id="IPR027417">
    <property type="entry name" value="P-loop_NTPase"/>
</dbReference>
<evidence type="ECO:0000259" key="5">
    <source>
        <dbReference type="Pfam" id="PF14915"/>
    </source>
</evidence>
<dbReference type="InterPro" id="IPR002110">
    <property type="entry name" value="Ankyrin_rpt"/>
</dbReference>
<dbReference type="Gene3D" id="3.40.50.300">
    <property type="entry name" value="P-loop containing nucleotide triphosphate hydrolases"/>
    <property type="match status" value="1"/>
</dbReference>
<dbReference type="Proteomes" id="UP001214576">
    <property type="component" value="Unassembled WGS sequence"/>
</dbReference>
<feature type="compositionally biased region" description="Polar residues" evidence="4">
    <location>
        <begin position="1"/>
        <end position="12"/>
    </location>
</feature>
<sequence>MSTQKRGSTDPKTTQTTTTQTGLQPPPRPGRQGREKKMNEEYNKHLSDTVDKLLSESDERLQLHLKERMVALEDKILTSLDSQGDLCAAQDDGGGISLTEEPGTAASPVSSSMFSWVNKDAPRKKEPELFQTVSDGLRQLYAQKLLPLEEHCRFHEFHSAALEDADFDDKPMVLLVGQYSTGKTTFIRHLMEQDCPGMRIGPEPTIAVMHGPTRGVVPGNALVVDPRRPFRKLNAFGNAFLNRACRPQRLKPTQPRASAAQPERPPHREARIPQPESGAPCRSQRRLMCGRGDLAQPRGTVKSLGGGEVCLERVGSAMKKICKKGELPLGSSISQRRDRGHHRTNFQPWYHIQDRGLRKIHKAASVGNVAKVHQVLLLGENGLNDRDKRNRSESRLHDFNFSLEIGELCTLEMVFPVLQDDLTPLLLGIHETRGQMVEFLVKKGANIHAVDKKKRTALMLAVKYESANVVRLLLQQGADIFSKDVFGWTAEEYAVISGFKMFPNKPGVDLGPISNDEVLDFKTKVSDGWEEAQDLLRKNHTLRLEIDALKRQHREKEENYSEDMEILKGKNDDLQKAIKLSEETLTKTVSHCTRQLNALTAEKRMLTFKLENEKESKQRLETEVKSYRSRLAAASRDHDQGQTSQRDLELALQRARDEWLCLQDKMKSDMANLNDVAETFSQQPSIVESRLNKLKIKLQHMRDDLREKTSMLERVQRDRSQSVKSRKLNTCIRTNTPK</sequence>
<dbReference type="SUPFAM" id="SSF48403">
    <property type="entry name" value="Ankyrin repeat"/>
    <property type="match status" value="1"/>
</dbReference>
<feature type="repeat" description="ANK" evidence="2">
    <location>
        <begin position="453"/>
        <end position="485"/>
    </location>
</feature>
<evidence type="ECO:0000313" key="9">
    <source>
        <dbReference type="Proteomes" id="UP001214576"/>
    </source>
</evidence>
<dbReference type="PANTHER" id="PTHR24147">
    <property type="entry name" value="ANKYRIN REPEAT DOMAIN 36-RELATED"/>
    <property type="match status" value="1"/>
</dbReference>
<keyword evidence="9" id="KW-1185">Reference proteome</keyword>
<feature type="region of interest" description="Disordered" evidence="4">
    <location>
        <begin position="713"/>
        <end position="738"/>
    </location>
</feature>
<keyword evidence="2" id="KW-0040">ANK repeat</keyword>
<keyword evidence="1 3" id="KW-0175">Coiled coil</keyword>
<dbReference type="Gene3D" id="1.10.268.20">
    <property type="match status" value="1"/>
</dbReference>
<dbReference type="PANTHER" id="PTHR24147:SF60">
    <property type="entry name" value="ANKYRIN REPEAT DOMAIN-CONTAINING PROTEIN 26-RELATED"/>
    <property type="match status" value="1"/>
</dbReference>
<feature type="repeat" description="ANK" evidence="2">
    <location>
        <begin position="420"/>
        <end position="452"/>
    </location>
</feature>
<dbReference type="PROSITE" id="PS50297">
    <property type="entry name" value="ANK_REP_REGION"/>
    <property type="match status" value="1"/>
</dbReference>
<dbReference type="Pfam" id="PF25526">
    <property type="entry name" value="LIP-1"/>
    <property type="match status" value="1"/>
</dbReference>
<dbReference type="EMBL" id="JAKZEL010000010">
    <property type="protein sequence ID" value="KAI4540010.1"/>
    <property type="molecule type" value="Genomic_DNA"/>
</dbReference>
<dbReference type="SUPFAM" id="SSF52540">
    <property type="entry name" value="P-loop containing nucleoside triphosphate hydrolases"/>
    <property type="match status" value="1"/>
</dbReference>
<evidence type="ECO:0000259" key="7">
    <source>
        <dbReference type="Pfam" id="PF25526"/>
    </source>
</evidence>
<feature type="region of interest" description="Disordered" evidence="4">
    <location>
        <begin position="248"/>
        <end position="283"/>
    </location>
</feature>
<evidence type="ECO:0000313" key="8">
    <source>
        <dbReference type="EMBL" id="KAI4540010.1"/>
    </source>
</evidence>
<evidence type="ECO:0000256" key="4">
    <source>
        <dbReference type="SAM" id="MobiDB-lite"/>
    </source>
</evidence>
<dbReference type="Pfam" id="PF12796">
    <property type="entry name" value="Ank_2"/>
    <property type="match status" value="1"/>
</dbReference>
<comment type="caution">
    <text evidence="8">The sequence shown here is derived from an EMBL/GenBank/DDBJ whole genome shotgun (WGS) entry which is preliminary data.</text>
</comment>
<feature type="region of interest" description="Disordered" evidence="4">
    <location>
        <begin position="1"/>
        <end position="40"/>
    </location>
</feature>
<dbReference type="Gene3D" id="1.25.40.20">
    <property type="entry name" value="Ankyrin repeat-containing domain"/>
    <property type="match status" value="1"/>
</dbReference>
<dbReference type="SMART" id="SM00248">
    <property type="entry name" value="ANK"/>
    <property type="match status" value="2"/>
</dbReference>
<dbReference type="InterPro" id="IPR057892">
    <property type="entry name" value="LIP-1_CC2"/>
</dbReference>
<name>A0AAD4Y6W0_OVIAM</name>
<dbReference type="InterPro" id="IPR039497">
    <property type="entry name" value="CC144C-like_CC_dom"/>
</dbReference>
<dbReference type="PROSITE" id="PS50088">
    <property type="entry name" value="ANK_REPEAT"/>
    <property type="match status" value="2"/>
</dbReference>
<feature type="domain" description="Liprin-alpha CC2" evidence="7">
    <location>
        <begin position="34"/>
        <end position="75"/>
    </location>
</feature>
<organism evidence="8 9">
    <name type="scientific">Ovis ammon polii</name>
    <dbReference type="NCBI Taxonomy" id="230172"/>
    <lineage>
        <taxon>Eukaryota</taxon>
        <taxon>Metazoa</taxon>
        <taxon>Chordata</taxon>
        <taxon>Craniata</taxon>
        <taxon>Vertebrata</taxon>
        <taxon>Euteleostomi</taxon>
        <taxon>Mammalia</taxon>
        <taxon>Eutheria</taxon>
        <taxon>Laurasiatheria</taxon>
        <taxon>Artiodactyla</taxon>
        <taxon>Ruminantia</taxon>
        <taxon>Pecora</taxon>
        <taxon>Bovidae</taxon>
        <taxon>Caprinae</taxon>
        <taxon>Ovis</taxon>
    </lineage>
</organism>
<evidence type="ECO:0000256" key="3">
    <source>
        <dbReference type="SAM" id="Coils"/>
    </source>
</evidence>
<gene>
    <name evidence="8" type="ORF">MG293_010405</name>
</gene>
<dbReference type="InterPro" id="IPR050657">
    <property type="entry name" value="Ankyrin_repeat_domain"/>
</dbReference>
<feature type="domain" description="CCDC144C-like coiled-coil" evidence="5">
    <location>
        <begin position="529"/>
        <end position="725"/>
    </location>
</feature>
<feature type="compositionally biased region" description="Low complexity" evidence="4">
    <location>
        <begin position="13"/>
        <end position="23"/>
    </location>
</feature>
<dbReference type="Pfam" id="PF14915">
    <property type="entry name" value="CCDC144C"/>
    <property type="match status" value="1"/>
</dbReference>
<accession>A0AAD4Y6W0</accession>
<dbReference type="InterPro" id="IPR031692">
    <property type="entry name" value="EHD_N"/>
</dbReference>
<protein>
    <submittedName>
        <fullName evidence="8">Uncharacterized protein</fullName>
    </submittedName>
</protein>